<evidence type="ECO:0000313" key="2">
    <source>
        <dbReference type="Proteomes" id="UP000531840"/>
    </source>
</evidence>
<proteinExistence type="predicted"/>
<evidence type="ECO:0000313" key="1">
    <source>
        <dbReference type="EMBL" id="NYS47657.1"/>
    </source>
</evidence>
<reference evidence="1 2" key="1">
    <citation type="submission" date="2020-07" db="EMBL/GenBank/DDBJ databases">
        <title>MOT database genomes.</title>
        <authorList>
            <person name="Joseph S."/>
            <person name="Aduse-Opoku J."/>
            <person name="Hashim A."/>
            <person name="Wade W."/>
            <person name="Curtis M."/>
        </authorList>
    </citation>
    <scope>NUCLEOTIDE SEQUENCE [LARGE SCALE GENOMIC DNA]</scope>
    <source>
        <strain evidence="1 2">CIP 106318</strain>
    </source>
</reference>
<comment type="caution">
    <text evidence="1">The sequence shown here is derived from an EMBL/GenBank/DDBJ whole genome shotgun (WGS) entry which is preliminary data.</text>
</comment>
<gene>
    <name evidence="1" type="ORF">HZY85_05560</name>
</gene>
<name>A0ABX2SZ67_9BACL</name>
<protein>
    <submittedName>
        <fullName evidence="1">Uncharacterized protein</fullName>
    </submittedName>
</protein>
<dbReference type="EMBL" id="JACBYF010000010">
    <property type="protein sequence ID" value="NYS47657.1"/>
    <property type="molecule type" value="Genomic_DNA"/>
</dbReference>
<accession>A0ABX2SZ67</accession>
<dbReference type="Proteomes" id="UP000531840">
    <property type="component" value="Unassembled WGS sequence"/>
</dbReference>
<organism evidence="1 2">
    <name type="scientific">Gemelliphila palaticanis</name>
    <dbReference type="NCBI Taxonomy" id="81950"/>
    <lineage>
        <taxon>Bacteria</taxon>
        <taxon>Bacillati</taxon>
        <taxon>Bacillota</taxon>
        <taxon>Bacilli</taxon>
        <taxon>Bacillales</taxon>
        <taxon>Gemellaceae</taxon>
        <taxon>Gemelliphila</taxon>
    </lineage>
</organism>
<dbReference type="RefSeq" id="WP_179941445.1">
    <property type="nucleotide sequence ID" value="NZ_JACBYF010000010.1"/>
</dbReference>
<keyword evidence="2" id="KW-1185">Reference proteome</keyword>
<sequence>MLKVMEKLSNNKYKELSVNAKFLYLSLVYESKALSTEVLELTNMKVRDLLSVSNKTAVKIIKELEEVSLIKKFKKNKNTNFIKLSDINKKKKVVKLIKYENTLYTNNNKRQFNYDWLKTSYERFGM</sequence>